<keyword evidence="6" id="KW-0631">Potassium channel</keyword>
<accession>A0ABX1LT06</accession>
<sequence length="230" mass="25753">MNLQNKHERLLAEEVNVDTNRLEAFSDGVFAIAITLLVLEIKVPPPSTALGIALLQLWPSYLAYIVSFLVIGAIWINHHAMFKHIVRVDGTLLLLNVLHLLLIAFLPFPTAVLAEAFHRGMDESIAAAFYGGVLTIIGIFVNAMWWYASQDGRLISVHLTVTKIRKIKRQYLVGPIVYAIATVVALVLPWLAVLLFILLNIFYLWPRWGHQIIPSCIDDSTVSSDLSEDD</sequence>
<evidence type="ECO:0000256" key="12">
    <source>
        <dbReference type="ARBA" id="ARBA00034430"/>
    </source>
</evidence>
<dbReference type="Pfam" id="PF06736">
    <property type="entry name" value="TMEM175"/>
    <property type="match status" value="1"/>
</dbReference>
<reference evidence="14 15" key="1">
    <citation type="submission" date="2020-03" db="EMBL/GenBank/DDBJ databases">
        <title>Draft Genome Sequence of 2-Methylisoborneol Producing Pseudanabaena yagii Strain GIHE-NHR1 Isolated from North Han River in South Korea.</title>
        <authorList>
            <person name="Jeong J."/>
        </authorList>
    </citation>
    <scope>NUCLEOTIDE SEQUENCE [LARGE SCALE GENOMIC DNA]</scope>
    <source>
        <strain evidence="14 15">GIHE-NHR1</strain>
    </source>
</reference>
<keyword evidence="4" id="KW-0633">Potassium transport</keyword>
<feature type="transmembrane region" description="Helical" evidence="13">
    <location>
        <begin position="172"/>
        <end position="205"/>
    </location>
</feature>
<name>A0ABX1LT06_9CYAN</name>
<dbReference type="InterPro" id="IPR010617">
    <property type="entry name" value="TMEM175-like"/>
</dbReference>
<evidence type="ECO:0000256" key="10">
    <source>
        <dbReference type="ARBA" id="ARBA00023136"/>
    </source>
</evidence>
<protein>
    <submittedName>
        <fullName evidence="14">DUF1211 domain-containing protein</fullName>
    </submittedName>
</protein>
<evidence type="ECO:0000256" key="1">
    <source>
        <dbReference type="ARBA" id="ARBA00004141"/>
    </source>
</evidence>
<organism evidence="14 15">
    <name type="scientific">Pseudanabaena yagii GIHE-NHR1</name>
    <dbReference type="NCBI Taxonomy" id="2722753"/>
    <lineage>
        <taxon>Bacteria</taxon>
        <taxon>Bacillati</taxon>
        <taxon>Cyanobacteriota</taxon>
        <taxon>Cyanophyceae</taxon>
        <taxon>Pseudanabaenales</taxon>
        <taxon>Pseudanabaenaceae</taxon>
        <taxon>Pseudanabaena</taxon>
        <taxon>Pseudanabaena yagii</taxon>
    </lineage>
</organism>
<evidence type="ECO:0000256" key="13">
    <source>
        <dbReference type="SAM" id="Phobius"/>
    </source>
</evidence>
<comment type="similarity">
    <text evidence="2">Belongs to the TMEM175 family.</text>
</comment>
<keyword evidence="11" id="KW-0407">Ion channel</keyword>
<keyword evidence="7" id="KW-0630">Potassium</keyword>
<keyword evidence="15" id="KW-1185">Reference proteome</keyword>
<feature type="transmembrane region" description="Helical" evidence="13">
    <location>
        <begin position="61"/>
        <end position="80"/>
    </location>
</feature>
<keyword evidence="5 13" id="KW-0812">Transmembrane</keyword>
<feature type="transmembrane region" description="Helical" evidence="13">
    <location>
        <begin position="125"/>
        <end position="148"/>
    </location>
</feature>
<evidence type="ECO:0000256" key="2">
    <source>
        <dbReference type="ARBA" id="ARBA00006920"/>
    </source>
</evidence>
<evidence type="ECO:0000256" key="4">
    <source>
        <dbReference type="ARBA" id="ARBA00022538"/>
    </source>
</evidence>
<comment type="caution">
    <text evidence="14">The sequence shown here is derived from an EMBL/GenBank/DDBJ whole genome shotgun (WGS) entry which is preliminary data.</text>
</comment>
<evidence type="ECO:0000256" key="3">
    <source>
        <dbReference type="ARBA" id="ARBA00022448"/>
    </source>
</evidence>
<dbReference type="PANTHER" id="PTHR31462">
    <property type="entry name" value="ENDOSOMAL/LYSOSOMAL POTASSIUM CHANNEL TMEM175"/>
    <property type="match status" value="1"/>
</dbReference>
<evidence type="ECO:0000256" key="5">
    <source>
        <dbReference type="ARBA" id="ARBA00022692"/>
    </source>
</evidence>
<evidence type="ECO:0000313" key="15">
    <source>
        <dbReference type="Proteomes" id="UP000738376"/>
    </source>
</evidence>
<dbReference type="Proteomes" id="UP000738376">
    <property type="component" value="Unassembled WGS sequence"/>
</dbReference>
<keyword evidence="3" id="KW-0813">Transport</keyword>
<evidence type="ECO:0000256" key="9">
    <source>
        <dbReference type="ARBA" id="ARBA00023065"/>
    </source>
</evidence>
<feature type="transmembrane region" description="Helical" evidence="13">
    <location>
        <begin position="92"/>
        <end position="113"/>
    </location>
</feature>
<proteinExistence type="inferred from homology"/>
<comment type="subcellular location">
    <subcellularLocation>
        <location evidence="1">Membrane</location>
        <topology evidence="1">Multi-pass membrane protein</topology>
    </subcellularLocation>
</comment>
<gene>
    <name evidence="14" type="ORF">HC246_07940</name>
</gene>
<evidence type="ECO:0000313" key="14">
    <source>
        <dbReference type="EMBL" id="NMF57954.1"/>
    </source>
</evidence>
<dbReference type="EMBL" id="JAAVJL010000001">
    <property type="protein sequence ID" value="NMF57954.1"/>
    <property type="molecule type" value="Genomic_DNA"/>
</dbReference>
<evidence type="ECO:0000256" key="8">
    <source>
        <dbReference type="ARBA" id="ARBA00022989"/>
    </source>
</evidence>
<keyword evidence="10 13" id="KW-0472">Membrane</keyword>
<keyword evidence="8 13" id="KW-1133">Transmembrane helix</keyword>
<comment type="catalytic activity">
    <reaction evidence="12">
        <text>K(+)(in) = K(+)(out)</text>
        <dbReference type="Rhea" id="RHEA:29463"/>
        <dbReference type="ChEBI" id="CHEBI:29103"/>
    </reaction>
</comment>
<evidence type="ECO:0000256" key="7">
    <source>
        <dbReference type="ARBA" id="ARBA00022958"/>
    </source>
</evidence>
<evidence type="ECO:0000256" key="11">
    <source>
        <dbReference type="ARBA" id="ARBA00023303"/>
    </source>
</evidence>
<keyword evidence="9" id="KW-0406">Ion transport</keyword>
<evidence type="ECO:0000256" key="6">
    <source>
        <dbReference type="ARBA" id="ARBA00022826"/>
    </source>
</evidence>
<dbReference type="PANTHER" id="PTHR31462:SF5">
    <property type="entry name" value="ENDOSOMAL_LYSOSOMAL PROTON CHANNEL TMEM175"/>
    <property type="match status" value="1"/>
</dbReference>